<evidence type="ECO:0000256" key="3">
    <source>
        <dbReference type="ARBA" id="ARBA00022827"/>
    </source>
</evidence>
<organism evidence="7 8">
    <name type="scientific">Sinosporangium siamense</name>
    <dbReference type="NCBI Taxonomy" id="1367973"/>
    <lineage>
        <taxon>Bacteria</taxon>
        <taxon>Bacillati</taxon>
        <taxon>Actinomycetota</taxon>
        <taxon>Actinomycetes</taxon>
        <taxon>Streptosporangiales</taxon>
        <taxon>Streptosporangiaceae</taxon>
        <taxon>Sinosporangium</taxon>
    </lineage>
</organism>
<dbReference type="GO" id="GO:0016614">
    <property type="term" value="F:oxidoreductase activity, acting on CH-OH group of donors"/>
    <property type="evidence" value="ECO:0007669"/>
    <property type="project" value="InterPro"/>
</dbReference>
<comment type="caution">
    <text evidence="7">The sequence shown here is derived from an EMBL/GenBank/DDBJ whole genome shotgun (WGS) entry which is preliminary data.</text>
</comment>
<proteinExistence type="inferred from homology"/>
<accession>A0A919RF81</accession>
<evidence type="ECO:0000259" key="6">
    <source>
        <dbReference type="Pfam" id="PF05199"/>
    </source>
</evidence>
<keyword evidence="4" id="KW-0560">Oxidoreductase</keyword>
<evidence type="ECO:0000256" key="2">
    <source>
        <dbReference type="ARBA" id="ARBA00022630"/>
    </source>
</evidence>
<evidence type="ECO:0000256" key="4">
    <source>
        <dbReference type="ARBA" id="ARBA00023002"/>
    </source>
</evidence>
<evidence type="ECO:0000259" key="5">
    <source>
        <dbReference type="Pfam" id="PF00732"/>
    </source>
</evidence>
<dbReference type="InterPro" id="IPR007867">
    <property type="entry name" value="GMC_OxRtase_C"/>
</dbReference>
<dbReference type="Proteomes" id="UP000606172">
    <property type="component" value="Unassembled WGS sequence"/>
</dbReference>
<dbReference type="InterPro" id="IPR000172">
    <property type="entry name" value="GMC_OxRdtase_N"/>
</dbReference>
<keyword evidence="3" id="KW-0274">FAD</keyword>
<evidence type="ECO:0000313" key="8">
    <source>
        <dbReference type="Proteomes" id="UP000606172"/>
    </source>
</evidence>
<dbReference type="Gene3D" id="3.50.50.60">
    <property type="entry name" value="FAD/NAD(P)-binding domain"/>
    <property type="match status" value="2"/>
</dbReference>
<feature type="domain" description="Glucose-methanol-choline oxidoreductase N-terminal" evidence="5">
    <location>
        <begin position="8"/>
        <end position="305"/>
    </location>
</feature>
<keyword evidence="8" id="KW-1185">Reference proteome</keyword>
<evidence type="ECO:0000313" key="7">
    <source>
        <dbReference type="EMBL" id="GII92788.1"/>
    </source>
</evidence>
<dbReference type="EMBL" id="BOOW01000018">
    <property type="protein sequence ID" value="GII92788.1"/>
    <property type="molecule type" value="Genomic_DNA"/>
</dbReference>
<dbReference type="InterPro" id="IPR036188">
    <property type="entry name" value="FAD/NAD-bd_sf"/>
</dbReference>
<dbReference type="PANTHER" id="PTHR46056">
    <property type="entry name" value="LONG-CHAIN-ALCOHOL OXIDASE"/>
    <property type="match status" value="1"/>
</dbReference>
<reference evidence="7" key="1">
    <citation type="submission" date="2021-01" db="EMBL/GenBank/DDBJ databases">
        <title>Whole genome shotgun sequence of Sinosporangium siamense NBRC 109515.</title>
        <authorList>
            <person name="Komaki H."/>
            <person name="Tamura T."/>
        </authorList>
    </citation>
    <scope>NUCLEOTIDE SEQUENCE</scope>
    <source>
        <strain evidence="7">NBRC 109515</strain>
    </source>
</reference>
<dbReference type="AlphaFoldDB" id="A0A919RF81"/>
<dbReference type="GO" id="GO:0050660">
    <property type="term" value="F:flavin adenine dinucleotide binding"/>
    <property type="evidence" value="ECO:0007669"/>
    <property type="project" value="InterPro"/>
</dbReference>
<dbReference type="SUPFAM" id="SSF51905">
    <property type="entry name" value="FAD/NAD(P)-binding domain"/>
    <property type="match status" value="1"/>
</dbReference>
<comment type="similarity">
    <text evidence="1">Belongs to the GMC oxidoreductase family.</text>
</comment>
<keyword evidence="2" id="KW-0285">Flavoprotein</keyword>
<protein>
    <submittedName>
        <fullName evidence="7">Choline dehydrogenase</fullName>
    </submittedName>
</protein>
<dbReference type="RefSeq" id="WP_204025830.1">
    <property type="nucleotide sequence ID" value="NZ_BOOW01000018.1"/>
</dbReference>
<feature type="domain" description="Glucose-methanol-choline oxidoreductase C-terminal" evidence="6">
    <location>
        <begin position="397"/>
        <end position="514"/>
    </location>
</feature>
<gene>
    <name evidence="7" type="ORF">Ssi02_30190</name>
</gene>
<dbReference type="Pfam" id="PF00732">
    <property type="entry name" value="GMC_oxred_N"/>
    <property type="match status" value="1"/>
</dbReference>
<dbReference type="Pfam" id="PF05199">
    <property type="entry name" value="GMC_oxred_C"/>
    <property type="match status" value="1"/>
</dbReference>
<name>A0A919RF81_9ACTN</name>
<dbReference type="SUPFAM" id="SSF54373">
    <property type="entry name" value="FAD-linked reductases, C-terminal domain"/>
    <property type="match status" value="1"/>
</dbReference>
<sequence length="532" mass="58402">MHAACDVLIVGAGPSGAVAAQEFARSGMRVICLEQGDWPDYSRARHGHPDYELVSRKHWAWNPNDRRGVGDYAVDDTESDISALMYNGVGGSTVLYAAQWERFQPSDFRTHTLDGVGDDWPFDYWDLEPYYEEVERQFAVSGLAGDPALPPAKAPPLPPVPLNKVGRRGAEALNRLGWHWWPGTNAIATADYGPLRACDQRAACPFGCPTGAKASVDRTHWRPLLGKGVRLVVRASVEQVLLDERGRAGGVVYADENGVRHRIEAGVVVLCANALGTPRILFNSADGSGIANSSGMVGRRLMTHPFGNAIGIFDEDLESWRGPIGQYLHSLQFYETDRSRGFVRGAKWNLIPSGAPLSMMLTTTWGDEPIWGESFTRLLRERLGRSVIWGVICEDLPDPDNRVTLNDRPDEHGIPGVSLHYRVSDNTRAMMHWHIDRVSEVLDVMGAKQKILNPIIPGIGWHLMGTAVMGRDPDSSVVAPDGQCHDVPNLYVFDSSIFPTSSGTNPVATIAANALRCARSLVARRRELEVAS</sequence>
<dbReference type="PANTHER" id="PTHR46056:SF12">
    <property type="entry name" value="LONG-CHAIN-ALCOHOL OXIDASE"/>
    <property type="match status" value="1"/>
</dbReference>
<evidence type="ECO:0000256" key="1">
    <source>
        <dbReference type="ARBA" id="ARBA00010790"/>
    </source>
</evidence>